<organism evidence="1">
    <name type="scientific">freshwater metagenome</name>
    <dbReference type="NCBI Taxonomy" id="449393"/>
    <lineage>
        <taxon>unclassified sequences</taxon>
        <taxon>metagenomes</taxon>
        <taxon>ecological metagenomes</taxon>
    </lineage>
</organism>
<gene>
    <name evidence="1" type="ORF">UFOPK3423_00943</name>
</gene>
<dbReference type="EMBL" id="CAFBLQ010000094">
    <property type="protein sequence ID" value="CAB4874857.1"/>
    <property type="molecule type" value="Genomic_DNA"/>
</dbReference>
<sequence>MDRFGRAAGQLLGVGRLGEPALDVVHRAVEVVLAGRSDDAARVAADDLAHAGGDEHLRDCDPRGTQACDQDAQIGELASRQAAGVDQRRERHDGGAVLVVVEDGNVEIVDQTVFNFEAARGGDVLEVDAAEARGDRLHDCHDLVRILRVEADREGIDAGELLEEHRLALHHRHRGARPDVPETENCRAVADDGHGGARDRELEGQLRIVGDRLADACDAWGVGHREIVAGAQRMLAVLLDLPTTVEVERAVGRIGDLHAIDRADRRQNVVPVLGSARVDRDVAYDPAGGGLDEVDRADLASRVADRGRNLAEHAGAVVELDADRDAELG</sequence>
<evidence type="ECO:0000313" key="1">
    <source>
        <dbReference type="EMBL" id="CAB4874857.1"/>
    </source>
</evidence>
<reference evidence="1" key="1">
    <citation type="submission" date="2020-05" db="EMBL/GenBank/DDBJ databases">
        <authorList>
            <person name="Chiriac C."/>
            <person name="Salcher M."/>
            <person name="Ghai R."/>
            <person name="Kavagutti S V."/>
        </authorList>
    </citation>
    <scope>NUCLEOTIDE SEQUENCE</scope>
</reference>
<proteinExistence type="predicted"/>
<protein>
    <submittedName>
        <fullName evidence="1">Unannotated protein</fullName>
    </submittedName>
</protein>
<dbReference type="AlphaFoldDB" id="A0A6J7DW46"/>
<name>A0A6J7DW46_9ZZZZ</name>
<accession>A0A6J7DW46</accession>